<feature type="domain" description="HTH myb-type" evidence="3">
    <location>
        <begin position="1"/>
        <end position="58"/>
    </location>
</feature>
<name>A0A1R2BG44_9CILI</name>
<dbReference type="SUPFAM" id="SSF46689">
    <property type="entry name" value="Homeodomain-like"/>
    <property type="match status" value="1"/>
</dbReference>
<feature type="domain" description="Myb-like" evidence="2">
    <location>
        <begin position="9"/>
        <end position="58"/>
    </location>
</feature>
<sequence>MAKRTVKHWGPKEDEILRELVETYGSKRWNYISEMITSLESVAYKSPKQCRDRWVNHLDPKLIQTPWTEKEEATLIEKHKSLGCKWSIISHFFKGRSANSVKNHFYSLIRKNLRRYNKYHALGKRINGKASALFKTPEFYKLLVKPSVPKVHKSFEEQQHKHEKADKVEEKTQYEEDTNHMSFTNEDLFESIEMINQIQKPIIPYYWLFPMAYPY</sequence>
<dbReference type="Gene3D" id="1.10.10.60">
    <property type="entry name" value="Homeodomain-like"/>
    <property type="match status" value="2"/>
</dbReference>
<evidence type="ECO:0008006" key="6">
    <source>
        <dbReference type="Google" id="ProtNLM"/>
    </source>
</evidence>
<dbReference type="InterPro" id="IPR017930">
    <property type="entry name" value="Myb_dom"/>
</dbReference>
<reference evidence="4 5" key="1">
    <citation type="submission" date="2016-11" db="EMBL/GenBank/DDBJ databases">
        <title>The macronuclear genome of Stentor coeruleus: a giant cell with tiny introns.</title>
        <authorList>
            <person name="Slabodnick M."/>
            <person name="Ruby J.G."/>
            <person name="Reiff S.B."/>
            <person name="Swart E.C."/>
            <person name="Gosai S."/>
            <person name="Prabakaran S."/>
            <person name="Witkowska E."/>
            <person name="Larue G.E."/>
            <person name="Fisher S."/>
            <person name="Freeman R.M."/>
            <person name="Gunawardena J."/>
            <person name="Chu W."/>
            <person name="Stover N.A."/>
            <person name="Gregory B.D."/>
            <person name="Nowacki M."/>
            <person name="Derisi J."/>
            <person name="Roy S.W."/>
            <person name="Marshall W.F."/>
            <person name="Sood P."/>
        </authorList>
    </citation>
    <scope>NUCLEOTIDE SEQUENCE [LARGE SCALE GENOMIC DNA]</scope>
    <source>
        <strain evidence="4">WM001</strain>
    </source>
</reference>
<organism evidence="4 5">
    <name type="scientific">Stentor coeruleus</name>
    <dbReference type="NCBI Taxonomy" id="5963"/>
    <lineage>
        <taxon>Eukaryota</taxon>
        <taxon>Sar</taxon>
        <taxon>Alveolata</taxon>
        <taxon>Ciliophora</taxon>
        <taxon>Postciliodesmatophora</taxon>
        <taxon>Heterotrichea</taxon>
        <taxon>Heterotrichida</taxon>
        <taxon>Stentoridae</taxon>
        <taxon>Stentor</taxon>
    </lineage>
</organism>
<dbReference type="PROSITE" id="PS51294">
    <property type="entry name" value="HTH_MYB"/>
    <property type="match status" value="2"/>
</dbReference>
<proteinExistence type="predicted"/>
<keyword evidence="5" id="KW-1185">Reference proteome</keyword>
<dbReference type="EMBL" id="MPUH01000672">
    <property type="protein sequence ID" value="OMJ75738.1"/>
    <property type="molecule type" value="Genomic_DNA"/>
</dbReference>
<dbReference type="InterPro" id="IPR001005">
    <property type="entry name" value="SANT/Myb"/>
</dbReference>
<protein>
    <recommendedName>
        <fullName evidence="6">Myb-like DNA-binding domain containing protein</fullName>
    </recommendedName>
</protein>
<evidence type="ECO:0000259" key="3">
    <source>
        <dbReference type="PROSITE" id="PS51294"/>
    </source>
</evidence>
<dbReference type="Pfam" id="PF13921">
    <property type="entry name" value="Myb_DNA-bind_6"/>
    <property type="match status" value="1"/>
</dbReference>
<feature type="domain" description="HTH myb-type" evidence="3">
    <location>
        <begin position="59"/>
        <end position="113"/>
    </location>
</feature>
<dbReference type="PROSITE" id="PS50090">
    <property type="entry name" value="MYB_LIKE"/>
    <property type="match status" value="2"/>
</dbReference>
<gene>
    <name evidence="4" type="ORF">SteCoe_25076</name>
</gene>
<dbReference type="InterPro" id="IPR009057">
    <property type="entry name" value="Homeodomain-like_sf"/>
</dbReference>
<dbReference type="GO" id="GO:0000981">
    <property type="term" value="F:DNA-binding transcription factor activity, RNA polymerase II-specific"/>
    <property type="evidence" value="ECO:0007669"/>
    <property type="project" value="TreeGrafter"/>
</dbReference>
<accession>A0A1R2BG44</accession>
<evidence type="ECO:0000256" key="1">
    <source>
        <dbReference type="SAM" id="MobiDB-lite"/>
    </source>
</evidence>
<comment type="caution">
    <text evidence="4">The sequence shown here is derived from an EMBL/GenBank/DDBJ whole genome shotgun (WGS) entry which is preliminary data.</text>
</comment>
<dbReference type="CDD" id="cd00167">
    <property type="entry name" value="SANT"/>
    <property type="match status" value="2"/>
</dbReference>
<dbReference type="InterPro" id="IPR050560">
    <property type="entry name" value="MYB_TF"/>
</dbReference>
<evidence type="ECO:0000259" key="2">
    <source>
        <dbReference type="PROSITE" id="PS50090"/>
    </source>
</evidence>
<dbReference type="PANTHER" id="PTHR45614:SF274">
    <property type="entry name" value="MYB-LIKE DNA-BINDING PROTEIN"/>
    <property type="match status" value="1"/>
</dbReference>
<feature type="domain" description="Myb-like" evidence="2">
    <location>
        <begin position="59"/>
        <end position="109"/>
    </location>
</feature>
<dbReference type="OrthoDB" id="293796at2759"/>
<evidence type="ECO:0000313" key="4">
    <source>
        <dbReference type="EMBL" id="OMJ75738.1"/>
    </source>
</evidence>
<evidence type="ECO:0000313" key="5">
    <source>
        <dbReference type="Proteomes" id="UP000187209"/>
    </source>
</evidence>
<dbReference type="Proteomes" id="UP000187209">
    <property type="component" value="Unassembled WGS sequence"/>
</dbReference>
<dbReference type="AlphaFoldDB" id="A0A1R2BG44"/>
<dbReference type="GO" id="GO:0000978">
    <property type="term" value="F:RNA polymerase II cis-regulatory region sequence-specific DNA binding"/>
    <property type="evidence" value="ECO:0007669"/>
    <property type="project" value="TreeGrafter"/>
</dbReference>
<feature type="region of interest" description="Disordered" evidence="1">
    <location>
        <begin position="155"/>
        <end position="175"/>
    </location>
</feature>
<dbReference type="SMART" id="SM00717">
    <property type="entry name" value="SANT"/>
    <property type="match status" value="2"/>
</dbReference>
<dbReference type="GO" id="GO:0005634">
    <property type="term" value="C:nucleus"/>
    <property type="evidence" value="ECO:0007669"/>
    <property type="project" value="TreeGrafter"/>
</dbReference>
<dbReference type="PANTHER" id="PTHR45614">
    <property type="entry name" value="MYB PROTEIN-RELATED"/>
    <property type="match status" value="1"/>
</dbReference>